<sequence length="264" mass="29257">MNALIKYGSVQANPLYNCSSRTPPEWTTREGVPRHVYGATEVIFGIIFELAYIPMLAVMFEKEYFKMSCYKIMIFLSLVDIISILVGGIITGWLGYQGAVFCTYPELIYYCGMIVENYNESVELAALQNGVDSFRRVNRSGVHVLKKVTVRLKFEIKKVTSKMIFFNSGVLHITSLSPAAIPKNSGAVGLSGRDLFFLPPHPHGDGGGGAPHPHPPPPPIPKSPGHAAVMETRARRMRREDCIVENISEDVVPMLHWSPAVPLL</sequence>
<dbReference type="GeneID" id="9818059"/>
<dbReference type="Pfam" id="PF10321">
    <property type="entry name" value="7TM_GPCR_Srt"/>
    <property type="match status" value="1"/>
</dbReference>
<dbReference type="EMBL" id="WUAV01000005">
    <property type="protein sequence ID" value="KAF1753489.1"/>
    <property type="molecule type" value="Genomic_DNA"/>
</dbReference>
<dbReference type="Proteomes" id="UP000483820">
    <property type="component" value="Chromosome V"/>
</dbReference>
<keyword evidence="2" id="KW-1133">Transmembrane helix</keyword>
<reference evidence="3 4" key="1">
    <citation type="submission" date="2019-12" db="EMBL/GenBank/DDBJ databases">
        <title>Chromosome-level assembly of the Caenorhabditis remanei genome.</title>
        <authorList>
            <person name="Teterina A.A."/>
            <person name="Willis J.H."/>
            <person name="Phillips P.C."/>
        </authorList>
    </citation>
    <scope>NUCLEOTIDE SEQUENCE [LARGE SCALE GENOMIC DNA]</scope>
    <source>
        <strain evidence="3 4">PX506</strain>
        <tissue evidence="3">Whole organism</tissue>
    </source>
</reference>
<dbReference type="InterPro" id="IPR019425">
    <property type="entry name" value="7TM_GPCR_serpentine_rcpt_Srt"/>
</dbReference>
<evidence type="ECO:0000313" key="4">
    <source>
        <dbReference type="Proteomes" id="UP000483820"/>
    </source>
</evidence>
<keyword evidence="2" id="KW-0812">Transmembrane</keyword>
<gene>
    <name evidence="3" type="ORF">GCK72_020046</name>
</gene>
<dbReference type="PANTHER" id="PTHR23021:SF83">
    <property type="entry name" value="SERPENTINE RECEPTOR, CLASS T"/>
    <property type="match status" value="1"/>
</dbReference>
<name>A0A6A5GGF0_CAERE</name>
<evidence type="ECO:0000256" key="2">
    <source>
        <dbReference type="SAM" id="Phobius"/>
    </source>
</evidence>
<dbReference type="PANTHER" id="PTHR23021">
    <property type="entry name" value="SERPENTINE RECEPTOR, CLASS T"/>
    <property type="match status" value="1"/>
</dbReference>
<dbReference type="RefSeq" id="XP_053582266.1">
    <property type="nucleotide sequence ID" value="XM_053733353.1"/>
</dbReference>
<protein>
    <submittedName>
        <fullName evidence="3">Uncharacterized protein</fullName>
    </submittedName>
</protein>
<dbReference type="KEGG" id="crq:GCK72_020046"/>
<evidence type="ECO:0000313" key="3">
    <source>
        <dbReference type="EMBL" id="KAF1753489.1"/>
    </source>
</evidence>
<accession>A0A6A5GGF0</accession>
<keyword evidence="2" id="KW-0472">Membrane</keyword>
<feature type="transmembrane region" description="Helical" evidence="2">
    <location>
        <begin position="42"/>
        <end position="60"/>
    </location>
</feature>
<dbReference type="AlphaFoldDB" id="A0A6A5GGF0"/>
<dbReference type="CTD" id="9818059"/>
<evidence type="ECO:0000256" key="1">
    <source>
        <dbReference type="SAM" id="MobiDB-lite"/>
    </source>
</evidence>
<feature type="compositionally biased region" description="Pro residues" evidence="1">
    <location>
        <begin position="212"/>
        <end position="222"/>
    </location>
</feature>
<feature type="region of interest" description="Disordered" evidence="1">
    <location>
        <begin position="201"/>
        <end position="225"/>
    </location>
</feature>
<organism evidence="3 4">
    <name type="scientific">Caenorhabditis remanei</name>
    <name type="common">Caenorhabditis vulgaris</name>
    <dbReference type="NCBI Taxonomy" id="31234"/>
    <lineage>
        <taxon>Eukaryota</taxon>
        <taxon>Metazoa</taxon>
        <taxon>Ecdysozoa</taxon>
        <taxon>Nematoda</taxon>
        <taxon>Chromadorea</taxon>
        <taxon>Rhabditida</taxon>
        <taxon>Rhabditina</taxon>
        <taxon>Rhabditomorpha</taxon>
        <taxon>Rhabditoidea</taxon>
        <taxon>Rhabditidae</taxon>
        <taxon>Peloderinae</taxon>
        <taxon>Caenorhabditis</taxon>
    </lineage>
</organism>
<proteinExistence type="predicted"/>
<comment type="caution">
    <text evidence="3">The sequence shown here is derived from an EMBL/GenBank/DDBJ whole genome shotgun (WGS) entry which is preliminary data.</text>
</comment>
<feature type="transmembrane region" description="Helical" evidence="2">
    <location>
        <begin position="72"/>
        <end position="96"/>
    </location>
</feature>